<dbReference type="OrthoDB" id="3254248at2"/>
<feature type="compositionally biased region" description="Low complexity" evidence="1">
    <location>
        <begin position="149"/>
        <end position="159"/>
    </location>
</feature>
<keyword evidence="2" id="KW-0472">Membrane</keyword>
<dbReference type="Pfam" id="PF13240">
    <property type="entry name" value="Zn_Ribbon_1"/>
    <property type="match status" value="1"/>
</dbReference>
<dbReference type="EMBL" id="PEBI01000002">
    <property type="protein sequence ID" value="PJM73456.1"/>
    <property type="molecule type" value="Genomic_DNA"/>
</dbReference>
<evidence type="ECO:0000256" key="1">
    <source>
        <dbReference type="SAM" id="MobiDB-lite"/>
    </source>
</evidence>
<keyword evidence="2" id="KW-1133">Transmembrane helix</keyword>
<dbReference type="RefSeq" id="WP_100510740.1">
    <property type="nucleotide sequence ID" value="NZ_PEBI01000002.1"/>
</dbReference>
<organism evidence="4 5">
    <name type="scientific">Bifidobacterium primatium</name>
    <dbReference type="NCBI Taxonomy" id="2045438"/>
    <lineage>
        <taxon>Bacteria</taxon>
        <taxon>Bacillati</taxon>
        <taxon>Actinomycetota</taxon>
        <taxon>Actinomycetes</taxon>
        <taxon>Bifidobacteriales</taxon>
        <taxon>Bifidobacteriaceae</taxon>
        <taxon>Bifidobacterium</taxon>
    </lineage>
</organism>
<evidence type="ECO:0000313" key="4">
    <source>
        <dbReference type="EMBL" id="PJM73456.1"/>
    </source>
</evidence>
<feature type="domain" description="Zinc-ribbon" evidence="3">
    <location>
        <begin position="2"/>
        <end position="24"/>
    </location>
</feature>
<sequence>MFCHKCGARIPEDSLFCPKCGAKLASTADKTEARDSSSEPVVEQRRPDSAEEFDVESDERKDQGGHGVVDESARNTSRNADDAEPHWWNRSDEQAEQAAEAARERRMAQQEQKWHRRRVIVITVVVLIVIAVIVGAVLSSRSTSQPNKSQESSEISNSGEESDETKDPNDALADSTDDASPDATGESADRTSSQTDDQGLRDLATCGRPGYFVLTTGDAGKPVARLENTGTTYTSMNEYVDLRCLAQKLGYTGTSLVRDLGDNASWNNSMNWWYASDGDEFNDDDDGAYRKEYSTPKRIGDDTYRVKCFDENHRSICDFYMTGNTPTPAEMMKAQYKGNSNAVGYDQYKSYNCLAGNSGQLTPCSSVYQEMENGTMQYLPFGIGNASDPDDYSTYIPVDTNKNGVIDDGEMGD</sequence>
<dbReference type="InterPro" id="IPR026870">
    <property type="entry name" value="Zinc_ribbon_dom"/>
</dbReference>
<evidence type="ECO:0000256" key="2">
    <source>
        <dbReference type="SAM" id="Phobius"/>
    </source>
</evidence>
<keyword evidence="2" id="KW-0812">Transmembrane</keyword>
<accession>A0A2M9H9G5</accession>
<name>A0A2M9H9G5_9BIFI</name>
<feature type="region of interest" description="Disordered" evidence="1">
    <location>
        <begin position="140"/>
        <end position="201"/>
    </location>
</feature>
<evidence type="ECO:0000259" key="3">
    <source>
        <dbReference type="Pfam" id="PF13240"/>
    </source>
</evidence>
<protein>
    <recommendedName>
        <fullName evidence="3">Zinc-ribbon domain-containing protein</fullName>
    </recommendedName>
</protein>
<gene>
    <name evidence="4" type="ORF">CS006_05325</name>
</gene>
<dbReference type="InterPro" id="IPR018247">
    <property type="entry name" value="EF_Hand_1_Ca_BS"/>
</dbReference>
<reference evidence="4 5" key="1">
    <citation type="submission" date="2017-10" db="EMBL/GenBank/DDBJ databases">
        <title>Draft genome sequences of strains TRE 1, TRE 9, TRE H and TRI 7, isolated from tamarins, belonging to four potential novel Bifidobacterium species.</title>
        <authorList>
            <person name="Mattarelli P."/>
            <person name="Modesto M."/>
            <person name="Puglisi E."/>
            <person name="Morelli L."/>
            <person name="Spezio C."/>
            <person name="Bonetti A."/>
            <person name="Sandri C."/>
        </authorList>
    </citation>
    <scope>NUCLEOTIDE SEQUENCE [LARGE SCALE GENOMIC DNA]</scope>
    <source>
        <strain evidence="5">TRE1</strain>
    </source>
</reference>
<dbReference type="PROSITE" id="PS00018">
    <property type="entry name" value="EF_HAND_1"/>
    <property type="match status" value="1"/>
</dbReference>
<evidence type="ECO:0000313" key="5">
    <source>
        <dbReference type="Proteomes" id="UP000229095"/>
    </source>
</evidence>
<feature type="compositionally biased region" description="Basic and acidic residues" evidence="1">
    <location>
        <begin position="58"/>
        <end position="93"/>
    </location>
</feature>
<feature type="region of interest" description="Disordered" evidence="1">
    <location>
        <begin position="25"/>
        <end position="104"/>
    </location>
</feature>
<comment type="caution">
    <text evidence="4">The sequence shown here is derived from an EMBL/GenBank/DDBJ whole genome shotgun (WGS) entry which is preliminary data.</text>
</comment>
<feature type="compositionally biased region" description="Basic and acidic residues" evidence="1">
    <location>
        <begin position="29"/>
        <end position="49"/>
    </location>
</feature>
<dbReference type="AlphaFoldDB" id="A0A2M9H9G5"/>
<keyword evidence="5" id="KW-1185">Reference proteome</keyword>
<proteinExistence type="predicted"/>
<feature type="transmembrane region" description="Helical" evidence="2">
    <location>
        <begin position="119"/>
        <end position="138"/>
    </location>
</feature>
<dbReference type="Proteomes" id="UP000229095">
    <property type="component" value="Unassembled WGS sequence"/>
</dbReference>